<dbReference type="Proteomes" id="UP000192596">
    <property type="component" value="Unassembled WGS sequence"/>
</dbReference>
<proteinExistence type="predicted"/>
<feature type="coiled-coil region" evidence="1">
    <location>
        <begin position="127"/>
        <end position="171"/>
    </location>
</feature>
<dbReference type="InterPro" id="IPR004148">
    <property type="entry name" value="BAR_dom"/>
</dbReference>
<dbReference type="Pfam" id="PF03114">
    <property type="entry name" value="BAR"/>
    <property type="match status" value="1"/>
</dbReference>
<dbReference type="GO" id="GO:0005737">
    <property type="term" value="C:cytoplasm"/>
    <property type="evidence" value="ECO:0007669"/>
    <property type="project" value="InterPro"/>
</dbReference>
<comment type="caution">
    <text evidence="4">The sequence shown here is derived from an EMBL/GenBank/DDBJ whole genome shotgun (WGS) entry which is preliminary data.</text>
</comment>
<feature type="compositionally biased region" description="Pro residues" evidence="2">
    <location>
        <begin position="402"/>
        <end position="420"/>
    </location>
</feature>
<gene>
    <name evidence="4" type="ORF">B0A48_09368</name>
</gene>
<feature type="region of interest" description="Disordered" evidence="2">
    <location>
        <begin position="359"/>
        <end position="433"/>
    </location>
</feature>
<dbReference type="STRING" id="1507870.A0A1V8SZ47"/>
<evidence type="ECO:0000256" key="2">
    <source>
        <dbReference type="SAM" id="MobiDB-lite"/>
    </source>
</evidence>
<keyword evidence="5" id="KW-1185">Reference proteome</keyword>
<sequence>MNVNKKFDRFKQWGRERLGADGSKTDLGDEFRSLETEMTLRNDGMDRLGLCSNAYIKSLSRRDQGEGKEKQLPIGYFGSTLASHGDDFEPDSEFGQCLGQLGRANERLARVQETYVANATSSWLESVERSQIQMKEYQKAKAKLESRRLAYDTAQRNVQKMKKEDFRAEEELRSQKAKYEESSEDVYRRMLDIKEAEADSIADLSSFLDAELTYYDRCREVLLQVKREWPAATAPSRSDTASPVNGLARRGTRSRSNTASSFTAGGFPRISEEPVIGAPARISSRLPSGQNSPRRELPGFDLQMPARPTIGRTNSNFEGPSARDVSPAGGVNRLSRVPTADSVSISAARLNLRNTQAPASQYGGISAGNIFDDDSHSEHHSDGSDFAPSNQRRQSWVDGKKPPPPPPPSRAKKPPPPPPLKRSALSESQVSQY</sequence>
<dbReference type="SUPFAM" id="SSF103657">
    <property type="entry name" value="BAR/IMD domain-like"/>
    <property type="match status" value="1"/>
</dbReference>
<reference evidence="5" key="1">
    <citation type="submission" date="2017-03" db="EMBL/GenBank/DDBJ databases">
        <title>Genomes of endolithic fungi from Antarctica.</title>
        <authorList>
            <person name="Coleine C."/>
            <person name="Masonjones S."/>
            <person name="Stajich J.E."/>
        </authorList>
    </citation>
    <scope>NUCLEOTIDE SEQUENCE [LARGE SCALE GENOMIC DNA]</scope>
    <source>
        <strain evidence="5">CCFEE 5527</strain>
    </source>
</reference>
<dbReference type="AlphaFoldDB" id="A0A1V8SZ47"/>
<name>A0A1V8SZ47_9PEZI</name>
<evidence type="ECO:0000313" key="4">
    <source>
        <dbReference type="EMBL" id="OQO04446.1"/>
    </source>
</evidence>
<dbReference type="SMART" id="SM00721">
    <property type="entry name" value="BAR"/>
    <property type="match status" value="1"/>
</dbReference>
<feature type="compositionally biased region" description="Polar residues" evidence="2">
    <location>
        <begin position="254"/>
        <end position="263"/>
    </location>
</feature>
<dbReference type="Gene3D" id="1.20.1270.60">
    <property type="entry name" value="Arfaptin homology (AH) domain/BAR domain"/>
    <property type="match status" value="1"/>
</dbReference>
<dbReference type="InterPro" id="IPR027267">
    <property type="entry name" value="AH/BAR_dom_sf"/>
</dbReference>
<dbReference type="EMBL" id="NAJO01000021">
    <property type="protein sequence ID" value="OQO04446.1"/>
    <property type="molecule type" value="Genomic_DNA"/>
</dbReference>
<keyword evidence="1" id="KW-0175">Coiled coil</keyword>
<dbReference type="PROSITE" id="PS51021">
    <property type="entry name" value="BAR"/>
    <property type="match status" value="1"/>
</dbReference>
<feature type="compositionally biased region" description="Basic and acidic residues" evidence="2">
    <location>
        <begin position="373"/>
        <end position="383"/>
    </location>
</feature>
<protein>
    <recommendedName>
        <fullName evidence="3">BAR domain-containing protein</fullName>
    </recommendedName>
</protein>
<feature type="region of interest" description="Disordered" evidence="2">
    <location>
        <begin position="281"/>
        <end position="335"/>
    </location>
</feature>
<evidence type="ECO:0000313" key="5">
    <source>
        <dbReference type="Proteomes" id="UP000192596"/>
    </source>
</evidence>
<feature type="domain" description="BAR" evidence="3">
    <location>
        <begin position="16"/>
        <end position="238"/>
    </location>
</feature>
<feature type="region of interest" description="Disordered" evidence="2">
    <location>
        <begin position="232"/>
        <end position="266"/>
    </location>
</feature>
<evidence type="ECO:0000259" key="3">
    <source>
        <dbReference type="PROSITE" id="PS51021"/>
    </source>
</evidence>
<organism evidence="4 5">
    <name type="scientific">Cryoendolithus antarcticus</name>
    <dbReference type="NCBI Taxonomy" id="1507870"/>
    <lineage>
        <taxon>Eukaryota</taxon>
        <taxon>Fungi</taxon>
        <taxon>Dikarya</taxon>
        <taxon>Ascomycota</taxon>
        <taxon>Pezizomycotina</taxon>
        <taxon>Dothideomycetes</taxon>
        <taxon>Dothideomycetidae</taxon>
        <taxon>Cladosporiales</taxon>
        <taxon>Cladosporiaceae</taxon>
        <taxon>Cryoendolithus</taxon>
    </lineage>
</organism>
<dbReference type="InParanoid" id="A0A1V8SZ47"/>
<evidence type="ECO:0000256" key="1">
    <source>
        <dbReference type="SAM" id="Coils"/>
    </source>
</evidence>
<accession>A0A1V8SZ47</accession>
<dbReference type="OrthoDB" id="14167at2759"/>